<comment type="caution">
    <text evidence="2">The sequence shown here is derived from an EMBL/GenBank/DDBJ whole genome shotgun (WGS) entry which is preliminary data.</text>
</comment>
<keyword evidence="3" id="KW-1185">Reference proteome</keyword>
<protein>
    <recommendedName>
        <fullName evidence="4">STAS/SEC14 domain-containing protein</fullName>
    </recommendedName>
</protein>
<keyword evidence="1" id="KW-0175">Coiled coil</keyword>
<proteinExistence type="predicted"/>
<feature type="coiled-coil region" evidence="1">
    <location>
        <begin position="80"/>
        <end position="107"/>
    </location>
</feature>
<dbReference type="EMBL" id="AZHW01000916">
    <property type="protein sequence ID" value="ETW95444.1"/>
    <property type="molecule type" value="Genomic_DNA"/>
</dbReference>
<dbReference type="Proteomes" id="UP000019141">
    <property type="component" value="Unassembled WGS sequence"/>
</dbReference>
<accession>W4LC04</accession>
<organism evidence="2 3">
    <name type="scientific">Entotheonella factor</name>
    <dbReference type="NCBI Taxonomy" id="1429438"/>
    <lineage>
        <taxon>Bacteria</taxon>
        <taxon>Pseudomonadati</taxon>
        <taxon>Nitrospinota/Tectimicrobiota group</taxon>
        <taxon>Candidatus Tectimicrobiota</taxon>
        <taxon>Candidatus Entotheonellia</taxon>
        <taxon>Candidatus Entotheonellales</taxon>
        <taxon>Candidatus Entotheonellaceae</taxon>
        <taxon>Candidatus Entotheonella</taxon>
    </lineage>
</organism>
<name>W4LC04_ENTF1</name>
<reference evidence="2 3" key="1">
    <citation type="journal article" date="2014" name="Nature">
        <title>An environmental bacterial taxon with a large and distinct metabolic repertoire.</title>
        <authorList>
            <person name="Wilson M.C."/>
            <person name="Mori T."/>
            <person name="Ruckert C."/>
            <person name="Uria A.R."/>
            <person name="Helf M.J."/>
            <person name="Takada K."/>
            <person name="Gernert C."/>
            <person name="Steffens U.A."/>
            <person name="Heycke N."/>
            <person name="Schmitt S."/>
            <person name="Rinke C."/>
            <person name="Helfrich E.J."/>
            <person name="Brachmann A.O."/>
            <person name="Gurgui C."/>
            <person name="Wakimoto T."/>
            <person name="Kracht M."/>
            <person name="Crusemann M."/>
            <person name="Hentschel U."/>
            <person name="Abe I."/>
            <person name="Matsunaga S."/>
            <person name="Kalinowski J."/>
            <person name="Takeyama H."/>
            <person name="Piel J."/>
        </authorList>
    </citation>
    <scope>NUCLEOTIDE SEQUENCE [LARGE SCALE GENOMIC DNA]</scope>
    <source>
        <strain evidence="3">TSY1</strain>
    </source>
</reference>
<gene>
    <name evidence="2" type="ORF">ETSY1_30630</name>
</gene>
<sequence>MPTTVQVPAQLTVTHLIEAVKQLSPAELHEFTQRFVTWQEQRRQSEDEEAKLLANIEENSRLPAVEQKRYERLRRKCEREALSDRELAAYQELLKQLEERNVKRIEALMALAQRCGTTLRNLLAQLDLQQEYNAQ</sequence>
<evidence type="ECO:0000256" key="1">
    <source>
        <dbReference type="SAM" id="Coils"/>
    </source>
</evidence>
<evidence type="ECO:0008006" key="4">
    <source>
        <dbReference type="Google" id="ProtNLM"/>
    </source>
</evidence>
<dbReference type="HOGENOM" id="CLU_155756_0_0_7"/>
<evidence type="ECO:0000313" key="2">
    <source>
        <dbReference type="EMBL" id="ETW95444.1"/>
    </source>
</evidence>
<dbReference type="AlphaFoldDB" id="W4LC04"/>
<evidence type="ECO:0000313" key="3">
    <source>
        <dbReference type="Proteomes" id="UP000019141"/>
    </source>
</evidence>